<dbReference type="Gene3D" id="3.30.1490.180">
    <property type="entry name" value="RNA polymerase ii"/>
    <property type="match status" value="1"/>
</dbReference>
<dbReference type="Pfam" id="PF00623">
    <property type="entry name" value="RNA_pol_Rpb1_2"/>
    <property type="match status" value="1"/>
</dbReference>
<evidence type="ECO:0000256" key="4">
    <source>
        <dbReference type="ARBA" id="ARBA00022695"/>
    </source>
</evidence>
<evidence type="ECO:0000256" key="2">
    <source>
        <dbReference type="ARBA" id="ARBA00022478"/>
    </source>
</evidence>
<dbReference type="EC" id="2.7.7.6" evidence="1"/>
<keyword evidence="4" id="KW-0548">Nucleotidyltransferase</keyword>
<dbReference type="InterPro" id="IPR045867">
    <property type="entry name" value="DNA-dir_RpoC_beta_prime"/>
</dbReference>
<sequence length="1856" mass="207382">MEDRILSDDVVPLANLTGIQFGLLTRDEITTLSVIPSISKPKDVIDSCLGIPNQSLDQKCSSCGASDAKLCEGHFGCILLRRVIYNPHLIADTVAILNKICPCCLSMKNNKRELNILKHLAFLKEDCKKGGKMREANDSENVGTTEPNLQIQRTVTDIEHVPEGAKINGISGDSAYMVSSDDEEDMEASEDENYQNYHGFSKKRPKNVRKGLNANSSKEFKMIGKATRVMPPRKSKIPIHYAEKSLMKNAADKHGPAQKEANKIAVSRCNSYGSVETPLENINNSTISSEEAEELGVPHFDTAKKILGRELSVSKHGAHDQNSAKLLNDRNADTGRSGRKKCRYCQSDMANADKLYPPVRFKAAAKNIRGKVFPTIIMEIEPNRGRKVDEVYWSNYIANDYWGFIPGGQESFSGAVRTTRALLPFQAREIVRRIQDKRITACPEALFLECVAVTPIFHRIKEKYHTISNGLRLTFDERTRSLQKLVQSINAVKGALLEWTTLNDAENLTCTLGGLVSDYFQASKLVRAKSSGVKSKGEVTTGMKWVKSTLLGKRSDHSFRMIAIGDPNIAVDEILISREVAEKLIIRETVNFINWGKLKEYIESNLTKSWMPLIRRNGSLLPISHSTQIEIGDTVYRALKDGDLVIVNRTPSIHLHSLIALRVKLLKIKSAMAINPVICSPFGADFDGDCLHGFIPQSVKSMAEADEFMTLSKQMINSQGGQALIAVTHDSLLAGNLITSNHIFLDKFQIQQLQLFCSSPVPMPAIVKAPMLRGPLWTGKQLFSMVLPTGLNYTNLRKEVLISDGELLCCSGGSEWLQNTSDSIFQVISIDRPSSAVEYLSCCQAVLNEWISMKGFSVSLSDVHLTSSSSHRSKMIEEISFGLLEAKQSVHSVQIIYGSHSCPTFVLGQYECRSEYLKLAGMIESESLALSKEAIQQFRNVYSDIIKVVAEHIEQDNAMLMMIKAGSKGSLQKLVQQGACLGMQMYKEEERFPFKVPEKICSSQWVPTCLTAKSKDHISRFLRASESIQKWYSRGLIENSFFDGLNPIEYFIHAVSTRGNSFGEGADIPGQLFRNLMFFLRDVFVAYDGTIRSVYGKQIMQFSYGGIQQKDLEGRDCFERASGKTAGEPVGALAASSLSEVAYSILEKQFQAGNKHPLNILKESLCCWPKHNIKMKEHDNQRHNNQRVILRLSNKLKSIHCGQEYGASKVKEHLETVRLCQLSISTKIIYEKLEKGSIESMKIPMSALSPWAAHFLLCKERLKENKLTVQSVILALNKEYKSLRKKCSSLNLPELFIDCRNPCHLCVPDKAHNDTLCLVFLTEISSDTHLEDVIEYSEAVTSSLDVIRDFLIPKLLDVVVKGHPNIDSLTIEWEENSWACEVMKNSKKGELVVTVVSKGIQAGGLWKTLLNACEAITDLIDWQRSGPESIYEVWHSMGIEAARNCCLHRLEGVARVMDKPIHKSHLHLIVDCLSVTGVFYGLTPIGLGKHLNQCSVSAPFMQACFMKPKKHFLEAAKKGTLDNLSGPLDSLVWGKVAPIGTGTSFDIILNEKKQEPIKSVDVCEFLNVIRDREVLACPTHPVESFKDADMTGNVQFGDQTSNAFTHIEMQKFQTKAYCFPPSNKLGKIVNSHVPSMNSRETKGSCQVENCVEEIAEPDFPPGFEPYNIGDAQAQGDFVASEEEPDKSQFPEHGPSRVKTRSKFLKARKQWKSILILFHSLRGILHNRYKMGDILHKEDKSIVMHALLYHPRSKEKTGVGIEEIKIGFNPEFPQSRCFVVVRKDGSIEDFSYHKCLSGLAGHFSPDLALNINKGYVPIYDSSFCNLLLQSQISHSLLYLSCLNYIVYPPICLGNFVQ</sequence>
<dbReference type="Gene3D" id="4.10.860.120">
    <property type="entry name" value="RNA polymerase II, clamp domain"/>
    <property type="match status" value="1"/>
</dbReference>
<dbReference type="InterPro" id="IPR007083">
    <property type="entry name" value="RNA_pol_Rpb1_4"/>
</dbReference>
<evidence type="ECO:0000256" key="6">
    <source>
        <dbReference type="ARBA" id="ARBA00023163"/>
    </source>
</evidence>
<dbReference type="InterPro" id="IPR006592">
    <property type="entry name" value="RNA_pol_N"/>
</dbReference>
<dbReference type="InterPro" id="IPR007081">
    <property type="entry name" value="RNA_pol_Rpb1_5"/>
</dbReference>
<dbReference type="GO" id="GO:0003899">
    <property type="term" value="F:DNA-directed RNA polymerase activity"/>
    <property type="evidence" value="ECO:0007669"/>
    <property type="project" value="UniProtKB-EC"/>
</dbReference>
<reference evidence="10" key="1">
    <citation type="submission" date="2014-04" db="EMBL/GenBank/DDBJ databases">
        <title>The genes involved in the male and female cone development in Pinus tabuliformis.</title>
        <authorList>
            <person name="Niu S."/>
            <person name="Li W."/>
            <person name="Chen X."/>
        </authorList>
    </citation>
    <scope>NUCLEOTIDE SEQUENCE</scope>
</reference>
<keyword evidence="2" id="KW-0240">DNA-directed RNA polymerase</keyword>
<dbReference type="Pfam" id="PF11523">
    <property type="entry name" value="DUF3223"/>
    <property type="match status" value="1"/>
</dbReference>
<dbReference type="EMBL" id="KJ711089">
    <property type="protein sequence ID" value="AJP06334.1"/>
    <property type="molecule type" value="mRNA"/>
</dbReference>
<evidence type="ECO:0000256" key="7">
    <source>
        <dbReference type="ARBA" id="ARBA00048552"/>
    </source>
</evidence>
<dbReference type="GO" id="GO:0000428">
    <property type="term" value="C:DNA-directed RNA polymerase complex"/>
    <property type="evidence" value="ECO:0007669"/>
    <property type="project" value="UniProtKB-KW"/>
</dbReference>
<evidence type="ECO:0000256" key="5">
    <source>
        <dbReference type="ARBA" id="ARBA00022833"/>
    </source>
</evidence>
<evidence type="ECO:0000256" key="1">
    <source>
        <dbReference type="ARBA" id="ARBA00012418"/>
    </source>
</evidence>
<dbReference type="PANTHER" id="PTHR19376">
    <property type="entry name" value="DNA-DIRECTED RNA POLYMERASE"/>
    <property type="match status" value="1"/>
</dbReference>
<dbReference type="InterPro" id="IPR007066">
    <property type="entry name" value="RNA_pol_Rpb1_3"/>
</dbReference>
<feature type="region of interest" description="Disordered" evidence="8">
    <location>
        <begin position="1677"/>
        <end position="1698"/>
    </location>
</feature>
<dbReference type="Pfam" id="PF04983">
    <property type="entry name" value="RNA_pol_Rpb1_3"/>
    <property type="match status" value="1"/>
</dbReference>
<dbReference type="Gene3D" id="2.40.40.20">
    <property type="match status" value="1"/>
</dbReference>
<dbReference type="Gene3D" id="6.10.250.2940">
    <property type="match status" value="1"/>
</dbReference>
<keyword evidence="3" id="KW-0808">Transferase</keyword>
<dbReference type="Pfam" id="PF05000">
    <property type="entry name" value="RNA_pol_Rpb1_4"/>
    <property type="match status" value="1"/>
</dbReference>
<comment type="catalytic activity">
    <reaction evidence="7">
        <text>RNA(n) + a ribonucleoside 5'-triphosphate = RNA(n+1) + diphosphate</text>
        <dbReference type="Rhea" id="RHEA:21248"/>
        <dbReference type="Rhea" id="RHEA-COMP:14527"/>
        <dbReference type="Rhea" id="RHEA-COMP:17342"/>
        <dbReference type="ChEBI" id="CHEBI:33019"/>
        <dbReference type="ChEBI" id="CHEBI:61557"/>
        <dbReference type="ChEBI" id="CHEBI:140395"/>
        <dbReference type="EC" id="2.7.7.6"/>
    </reaction>
</comment>
<accession>A0A0K0M7D5</accession>
<evidence type="ECO:0000313" key="10">
    <source>
        <dbReference type="EMBL" id="AJP06334.1"/>
    </source>
</evidence>
<protein>
    <recommendedName>
        <fullName evidence="1">DNA-directed RNA polymerase</fullName>
        <ecNumber evidence="1">2.7.7.6</ecNumber>
    </recommendedName>
</protein>
<dbReference type="GO" id="GO:0006351">
    <property type="term" value="P:DNA-templated transcription"/>
    <property type="evidence" value="ECO:0007669"/>
    <property type="project" value="InterPro"/>
</dbReference>
<dbReference type="InterPro" id="IPR044893">
    <property type="entry name" value="RNA_pol_Rpb1_clamp_domain"/>
</dbReference>
<dbReference type="Gene3D" id="1.10.132.30">
    <property type="match status" value="1"/>
</dbReference>
<dbReference type="Gene3D" id="3.10.450.40">
    <property type="match status" value="1"/>
</dbReference>
<dbReference type="Gene3D" id="1.10.274.100">
    <property type="entry name" value="RNA polymerase Rpb1, domain 3"/>
    <property type="match status" value="1"/>
</dbReference>
<evidence type="ECO:0000259" key="9">
    <source>
        <dbReference type="SMART" id="SM00663"/>
    </source>
</evidence>
<dbReference type="SUPFAM" id="SSF64484">
    <property type="entry name" value="beta and beta-prime subunits of DNA dependent RNA-polymerase"/>
    <property type="match status" value="1"/>
</dbReference>
<evidence type="ECO:0000256" key="8">
    <source>
        <dbReference type="SAM" id="MobiDB-lite"/>
    </source>
</evidence>
<evidence type="ECO:0000256" key="3">
    <source>
        <dbReference type="ARBA" id="ARBA00022679"/>
    </source>
</evidence>
<feature type="domain" description="RNA polymerase N-terminal" evidence="9">
    <location>
        <begin position="444"/>
        <end position="739"/>
    </location>
</feature>
<keyword evidence="6" id="KW-0804">Transcription</keyword>
<proteinExistence type="evidence at transcript level"/>
<dbReference type="InterPro" id="IPR042102">
    <property type="entry name" value="RNA_pol_Rpb1_3_sf"/>
</dbReference>
<dbReference type="Pfam" id="PF04998">
    <property type="entry name" value="RNA_pol_Rpb1_5"/>
    <property type="match status" value="1"/>
</dbReference>
<name>A0A0K0M7D5_PINTB</name>
<dbReference type="SMART" id="SM00663">
    <property type="entry name" value="RPOLA_N"/>
    <property type="match status" value="1"/>
</dbReference>
<keyword evidence="5" id="KW-0862">Zinc</keyword>
<dbReference type="InterPro" id="IPR000722">
    <property type="entry name" value="RNA_pol_asu"/>
</dbReference>
<dbReference type="GO" id="GO:0003677">
    <property type="term" value="F:DNA binding"/>
    <property type="evidence" value="ECO:0007669"/>
    <property type="project" value="InterPro"/>
</dbReference>
<organism evidence="10">
    <name type="scientific">Pinus tabuliformis</name>
    <name type="common">Chinese red pine</name>
    <name type="synonym">Pinus leucosperma</name>
    <dbReference type="NCBI Taxonomy" id="88731"/>
    <lineage>
        <taxon>Eukaryota</taxon>
        <taxon>Viridiplantae</taxon>
        <taxon>Streptophyta</taxon>
        <taxon>Embryophyta</taxon>
        <taxon>Tracheophyta</taxon>
        <taxon>Spermatophyta</taxon>
        <taxon>Pinopsida</taxon>
        <taxon>Pinidae</taxon>
        <taxon>Conifers I</taxon>
        <taxon>Pinales</taxon>
        <taxon>Pinaceae</taxon>
        <taxon>Pinus</taxon>
        <taxon>Pinus subgen. Pinus</taxon>
    </lineage>
</organism>
<dbReference type="PANTHER" id="PTHR19376:SF36">
    <property type="entry name" value="DNA-DIRECTED RNA POLYMERASE IV SUBUNIT 1"/>
    <property type="match status" value="1"/>
</dbReference>
<dbReference type="InterPro" id="IPR038120">
    <property type="entry name" value="Rpb1_funnel_sf"/>
</dbReference>